<dbReference type="EMBL" id="BARS01035942">
    <property type="protein sequence ID" value="GAG24253.1"/>
    <property type="molecule type" value="Genomic_DNA"/>
</dbReference>
<proteinExistence type="predicted"/>
<name>X0WIB5_9ZZZZ</name>
<evidence type="ECO:0000313" key="1">
    <source>
        <dbReference type="EMBL" id="GAG24253.1"/>
    </source>
</evidence>
<feature type="non-terminal residue" evidence="1">
    <location>
        <position position="258"/>
    </location>
</feature>
<accession>X0WIB5</accession>
<organism evidence="1">
    <name type="scientific">marine sediment metagenome</name>
    <dbReference type="NCBI Taxonomy" id="412755"/>
    <lineage>
        <taxon>unclassified sequences</taxon>
        <taxon>metagenomes</taxon>
        <taxon>ecological metagenomes</taxon>
    </lineage>
</organism>
<sequence>HCPTPGGACTTGWPGCDEDSAFYIVNFLFTKTLDIKDQHITDPEQDYNLQAQLVDAFAYEVLTFTVIRDFDMSFSYTVDSSDPDQQTPPVTDKCVASPLFPCKTLSSGTVAGLGSFAGDMPMAAQMSITADMPGDFAWMSSAPQASPACPLFGGVGCPGITNAAKVGNIDFSIRLGVLGGVCTDNEVTDKPDLYDACMPPPSYTSYIGFGAMQDYVPETGCEVDTPTAAAALEPGPIRQSAEYDAGNSELSWASHLDP</sequence>
<gene>
    <name evidence="1" type="ORF">S01H1_55309</name>
</gene>
<feature type="non-terminal residue" evidence="1">
    <location>
        <position position="1"/>
    </location>
</feature>
<dbReference type="AlphaFoldDB" id="X0WIB5"/>
<protein>
    <submittedName>
        <fullName evidence="1">Uncharacterized protein</fullName>
    </submittedName>
</protein>
<reference evidence="1" key="1">
    <citation type="journal article" date="2014" name="Front. Microbiol.">
        <title>High frequency of phylogenetically diverse reductive dehalogenase-homologous genes in deep subseafloor sedimentary metagenomes.</title>
        <authorList>
            <person name="Kawai M."/>
            <person name="Futagami T."/>
            <person name="Toyoda A."/>
            <person name="Takaki Y."/>
            <person name="Nishi S."/>
            <person name="Hori S."/>
            <person name="Arai W."/>
            <person name="Tsubouchi T."/>
            <person name="Morono Y."/>
            <person name="Uchiyama I."/>
            <person name="Ito T."/>
            <person name="Fujiyama A."/>
            <person name="Inagaki F."/>
            <person name="Takami H."/>
        </authorList>
    </citation>
    <scope>NUCLEOTIDE SEQUENCE</scope>
    <source>
        <strain evidence="1">Expedition CK06-06</strain>
    </source>
</reference>
<comment type="caution">
    <text evidence="1">The sequence shown here is derived from an EMBL/GenBank/DDBJ whole genome shotgun (WGS) entry which is preliminary data.</text>
</comment>